<organism evidence="5 6">
    <name type="scientific">Larkinella knui</name>
    <dbReference type="NCBI Taxonomy" id="2025310"/>
    <lineage>
        <taxon>Bacteria</taxon>
        <taxon>Pseudomonadati</taxon>
        <taxon>Bacteroidota</taxon>
        <taxon>Cytophagia</taxon>
        <taxon>Cytophagales</taxon>
        <taxon>Spirosomataceae</taxon>
        <taxon>Larkinella</taxon>
    </lineage>
</organism>
<dbReference type="OrthoDB" id="9794564at2"/>
<sequence>MENAISWADFEKVEIVTGTVVAVEEFPEARKPAYKLTIDFGPKGIKRSSAQLTRLYKPEQLTGMQIVAVVNFPPKQIASFKSECLVLGAIGKDGEVTLLQTERKTENGSRIA</sequence>
<dbReference type="PANTHER" id="PTHR11586">
    <property type="entry name" value="TRNA-AMINOACYLATION COFACTOR ARC1 FAMILY MEMBER"/>
    <property type="match status" value="1"/>
</dbReference>
<dbReference type="AlphaFoldDB" id="A0A3P1CN73"/>
<accession>A0A3P1CN73</accession>
<evidence type="ECO:0000313" key="6">
    <source>
        <dbReference type="Proteomes" id="UP000274271"/>
    </source>
</evidence>
<reference evidence="5 6" key="1">
    <citation type="submission" date="2018-11" db="EMBL/GenBank/DDBJ databases">
        <authorList>
            <person name="Zhou Z."/>
            <person name="Wang G."/>
        </authorList>
    </citation>
    <scope>NUCLEOTIDE SEQUENCE [LARGE SCALE GENOMIC DNA]</scope>
    <source>
        <strain evidence="5 6">KCTC42998</strain>
    </source>
</reference>
<comment type="caution">
    <text evidence="5">The sequence shown here is derived from an EMBL/GenBank/DDBJ whole genome shotgun (WGS) entry which is preliminary data.</text>
</comment>
<dbReference type="Pfam" id="PF01588">
    <property type="entry name" value="tRNA_bind"/>
    <property type="match status" value="1"/>
</dbReference>
<dbReference type="Proteomes" id="UP000274271">
    <property type="component" value="Unassembled WGS sequence"/>
</dbReference>
<dbReference type="PROSITE" id="PS50886">
    <property type="entry name" value="TRBD"/>
    <property type="match status" value="1"/>
</dbReference>
<dbReference type="RefSeq" id="WP_124906299.1">
    <property type="nucleotide sequence ID" value="NZ_RQJP01000002.1"/>
</dbReference>
<dbReference type="NCBIfam" id="TIGR02222">
    <property type="entry name" value="chap_CsaA"/>
    <property type="match status" value="1"/>
</dbReference>
<dbReference type="NCBIfam" id="NF007494">
    <property type="entry name" value="PRK10089.1-3"/>
    <property type="match status" value="1"/>
</dbReference>
<dbReference type="InterPro" id="IPR051270">
    <property type="entry name" value="Tyrosine-tRNA_ligase_regulator"/>
</dbReference>
<dbReference type="InterPro" id="IPR012340">
    <property type="entry name" value="NA-bd_OB-fold"/>
</dbReference>
<evidence type="ECO:0000313" key="5">
    <source>
        <dbReference type="EMBL" id="RRB14783.1"/>
    </source>
</evidence>
<evidence type="ECO:0000259" key="4">
    <source>
        <dbReference type="PROSITE" id="PS50886"/>
    </source>
</evidence>
<keyword evidence="6" id="KW-1185">Reference proteome</keyword>
<dbReference type="SUPFAM" id="SSF50249">
    <property type="entry name" value="Nucleic acid-binding proteins"/>
    <property type="match status" value="1"/>
</dbReference>
<dbReference type="PANTHER" id="PTHR11586:SF37">
    <property type="entry name" value="TRNA-BINDING DOMAIN-CONTAINING PROTEIN"/>
    <property type="match status" value="1"/>
</dbReference>
<protein>
    <submittedName>
        <fullName evidence="5">tRNA-binding protein</fullName>
    </submittedName>
</protein>
<proteinExistence type="predicted"/>
<keyword evidence="1 3" id="KW-0820">tRNA-binding</keyword>
<dbReference type="GO" id="GO:0000049">
    <property type="term" value="F:tRNA binding"/>
    <property type="evidence" value="ECO:0007669"/>
    <property type="project" value="UniProtKB-UniRule"/>
</dbReference>
<dbReference type="CDD" id="cd02798">
    <property type="entry name" value="tRNA_bind_CsaA"/>
    <property type="match status" value="1"/>
</dbReference>
<evidence type="ECO:0000256" key="3">
    <source>
        <dbReference type="PROSITE-ProRule" id="PRU00209"/>
    </source>
</evidence>
<dbReference type="FunFam" id="2.40.50.140:FF:000165">
    <property type="entry name" value="Chaperone CsaA"/>
    <property type="match status" value="1"/>
</dbReference>
<dbReference type="InterPro" id="IPR008231">
    <property type="entry name" value="CsaA"/>
</dbReference>
<gene>
    <name evidence="5" type="ORF">EHT87_09440</name>
</gene>
<evidence type="ECO:0000256" key="1">
    <source>
        <dbReference type="ARBA" id="ARBA00022555"/>
    </source>
</evidence>
<dbReference type="EMBL" id="RQJP01000002">
    <property type="protein sequence ID" value="RRB14783.1"/>
    <property type="molecule type" value="Genomic_DNA"/>
</dbReference>
<evidence type="ECO:0000256" key="2">
    <source>
        <dbReference type="ARBA" id="ARBA00022884"/>
    </source>
</evidence>
<keyword evidence="2 3" id="KW-0694">RNA-binding</keyword>
<dbReference type="Gene3D" id="2.40.50.140">
    <property type="entry name" value="Nucleic acid-binding proteins"/>
    <property type="match status" value="1"/>
</dbReference>
<feature type="domain" description="TRNA-binding" evidence="4">
    <location>
        <begin position="9"/>
        <end position="112"/>
    </location>
</feature>
<dbReference type="InterPro" id="IPR002547">
    <property type="entry name" value="tRNA-bd_dom"/>
</dbReference>
<name>A0A3P1CN73_9BACT</name>
<dbReference type="NCBIfam" id="NF007495">
    <property type="entry name" value="PRK10089.1-4"/>
    <property type="match status" value="1"/>
</dbReference>